<keyword evidence="3" id="KW-1185">Reference proteome</keyword>
<gene>
    <name evidence="2" type="ORF">V9T40_014842</name>
</gene>
<dbReference type="Proteomes" id="UP001367676">
    <property type="component" value="Unassembled WGS sequence"/>
</dbReference>
<evidence type="ECO:0000313" key="2">
    <source>
        <dbReference type="EMBL" id="KAK7571238.1"/>
    </source>
</evidence>
<feature type="region of interest" description="Disordered" evidence="1">
    <location>
        <begin position="1"/>
        <end position="44"/>
    </location>
</feature>
<feature type="compositionally biased region" description="Pro residues" evidence="1">
    <location>
        <begin position="22"/>
        <end position="42"/>
    </location>
</feature>
<evidence type="ECO:0000256" key="1">
    <source>
        <dbReference type="SAM" id="MobiDB-lite"/>
    </source>
</evidence>
<dbReference type="EMBL" id="JBBCAQ010000041">
    <property type="protein sequence ID" value="KAK7571238.1"/>
    <property type="molecule type" value="Genomic_DNA"/>
</dbReference>
<dbReference type="AlphaFoldDB" id="A0AAN9T3D0"/>
<evidence type="ECO:0000313" key="3">
    <source>
        <dbReference type="Proteomes" id="UP001367676"/>
    </source>
</evidence>
<reference evidence="2 3" key="1">
    <citation type="submission" date="2024-03" db="EMBL/GenBank/DDBJ databases">
        <title>Adaptation during the transition from Ophiocordyceps entomopathogen to insect associate is accompanied by gene loss and intensified selection.</title>
        <authorList>
            <person name="Ward C.M."/>
            <person name="Onetto C.A."/>
            <person name="Borneman A.R."/>
        </authorList>
    </citation>
    <scope>NUCLEOTIDE SEQUENCE [LARGE SCALE GENOMIC DNA]</scope>
    <source>
        <strain evidence="2">AWRI1</strain>
        <tissue evidence="2">Single Adult Female</tissue>
    </source>
</reference>
<name>A0AAN9T3D0_9HEMI</name>
<dbReference type="SUPFAM" id="SSF101447">
    <property type="entry name" value="Formin homology 2 domain (FH2 domain)"/>
    <property type="match status" value="1"/>
</dbReference>
<organism evidence="2 3">
    <name type="scientific">Parthenolecanium corni</name>
    <dbReference type="NCBI Taxonomy" id="536013"/>
    <lineage>
        <taxon>Eukaryota</taxon>
        <taxon>Metazoa</taxon>
        <taxon>Ecdysozoa</taxon>
        <taxon>Arthropoda</taxon>
        <taxon>Hexapoda</taxon>
        <taxon>Insecta</taxon>
        <taxon>Pterygota</taxon>
        <taxon>Neoptera</taxon>
        <taxon>Paraneoptera</taxon>
        <taxon>Hemiptera</taxon>
        <taxon>Sternorrhyncha</taxon>
        <taxon>Coccoidea</taxon>
        <taxon>Coccidae</taxon>
        <taxon>Parthenolecanium</taxon>
    </lineage>
</organism>
<comment type="caution">
    <text evidence="2">The sequence shown here is derived from an EMBL/GenBank/DDBJ whole genome shotgun (WGS) entry which is preliminary data.</text>
</comment>
<protein>
    <submittedName>
        <fullName evidence="2">Uncharacterized protein</fullName>
    </submittedName>
</protein>
<sequence>MRAKKGKVVGPGRAAKFEYSYIPPPPPPPTPPPPPPPPPPPRIYGKNVETEENWNFAAAWNRLSREESLAGCQVGRSFICGYEEALVAGGWWLRVFTCARIAQAKRTKLKLKLKLKLHGAPHPVRTVFPYDSTYHPRLRIDGSSLFVAPRRCGER</sequence>
<proteinExistence type="predicted"/>
<accession>A0AAN9T3D0</accession>